<name>A0A9W5XLQ5_9ACTN</name>
<evidence type="ECO:0000313" key="2">
    <source>
        <dbReference type="Proteomes" id="UP000607311"/>
    </source>
</evidence>
<gene>
    <name evidence="1" type="ORF">Vse01_44600</name>
</gene>
<comment type="caution">
    <text evidence="1">The sequence shown here is derived from an EMBL/GenBank/DDBJ whole genome shotgun (WGS) entry which is preliminary data.</text>
</comment>
<accession>A0A9W5XLQ5</accession>
<dbReference type="Proteomes" id="UP000607311">
    <property type="component" value="Unassembled WGS sequence"/>
</dbReference>
<organism evidence="1 2">
    <name type="scientific">Micromonospora sediminimaris</name>
    <dbReference type="NCBI Taxonomy" id="547162"/>
    <lineage>
        <taxon>Bacteria</taxon>
        <taxon>Bacillati</taxon>
        <taxon>Actinomycetota</taxon>
        <taxon>Actinomycetes</taxon>
        <taxon>Micromonosporales</taxon>
        <taxon>Micromonosporaceae</taxon>
        <taxon>Micromonospora</taxon>
    </lineage>
</organism>
<dbReference type="EMBL" id="BOPD01000029">
    <property type="protein sequence ID" value="GIJ35312.1"/>
    <property type="molecule type" value="Genomic_DNA"/>
</dbReference>
<evidence type="ECO:0008006" key="3">
    <source>
        <dbReference type="Google" id="ProtNLM"/>
    </source>
</evidence>
<reference evidence="1" key="1">
    <citation type="submission" date="2021-01" db="EMBL/GenBank/DDBJ databases">
        <title>Whole genome shotgun sequence of Verrucosispora sediminis NBRC 107745.</title>
        <authorList>
            <person name="Komaki H."/>
            <person name="Tamura T."/>
        </authorList>
    </citation>
    <scope>NUCLEOTIDE SEQUENCE</scope>
    <source>
        <strain evidence="1">NBRC 107745</strain>
    </source>
</reference>
<sequence>MIRRHATIGQREALLLNSRVRGLAPAAVESAHRSRVAYDGPWPAALPGAETTVDVGCGISTFRELRRRERTVLVTGLDRSSTVVFRFRGPALALGADASRTSDRWDETMRNTEMAKLGGLVGEWATKISDAFFLEPPGAEVPGITRIEWLGESLLVVRSQFGGGGQTRSEMSLVLGRSDANDRFVALYEDDRGVCREFAMTFDGEHWTMTREDPDFHQRFIANVDKDRILGRWEASEDTGKSWRKDFDLTFERA</sequence>
<evidence type="ECO:0000313" key="1">
    <source>
        <dbReference type="EMBL" id="GIJ35312.1"/>
    </source>
</evidence>
<proteinExistence type="predicted"/>
<keyword evidence="2" id="KW-1185">Reference proteome</keyword>
<dbReference type="AlphaFoldDB" id="A0A9W5XLQ5"/>
<protein>
    <recommendedName>
        <fullName evidence="3">DUF1579 domain-containing protein</fullName>
    </recommendedName>
</protein>